<name>A0A0F9LVL4_9ZZZZ</name>
<sequence>MGTRLYSEFRDLVEQLYQDTGNAVAGTVEWDYWIEEGLKKFSTYRPHLVDVIFKLESRFGDDVTGTTDKLTDAVKAQFLAADATDEKVVHNVTQNTYAVVLVQDSTSILAISKDIFDANEAYRIYNKRCTNNRQIYIGDFPSYMWIDSVEYPVGEKRNWKELDDIIEIMVDEIPDSDTTLDRLPDVDVLVRFAVAHKISQLVGLTGRVATTTTAGATSLASATMGAGTIEIGEEFHLENQRFVYTVTAATTIASNSATFSFFPGLDTDASSTAEVLTFRKNTLRDQDEEIFGRLVAARAAMSDSRSFINTINIGGPGTWADYMGWKRELYNEVLNELGGSKPRSKRLYTRG</sequence>
<gene>
    <name evidence="1" type="ORF">LCGC14_1231480</name>
</gene>
<evidence type="ECO:0000313" key="1">
    <source>
        <dbReference type="EMBL" id="KKM91141.1"/>
    </source>
</evidence>
<dbReference type="EMBL" id="LAZR01006575">
    <property type="protein sequence ID" value="KKM91141.1"/>
    <property type="molecule type" value="Genomic_DNA"/>
</dbReference>
<organism evidence="1">
    <name type="scientific">marine sediment metagenome</name>
    <dbReference type="NCBI Taxonomy" id="412755"/>
    <lineage>
        <taxon>unclassified sequences</taxon>
        <taxon>metagenomes</taxon>
        <taxon>ecological metagenomes</taxon>
    </lineage>
</organism>
<reference evidence="1" key="1">
    <citation type="journal article" date="2015" name="Nature">
        <title>Complex archaea that bridge the gap between prokaryotes and eukaryotes.</title>
        <authorList>
            <person name="Spang A."/>
            <person name="Saw J.H."/>
            <person name="Jorgensen S.L."/>
            <person name="Zaremba-Niedzwiedzka K."/>
            <person name="Martijn J."/>
            <person name="Lind A.E."/>
            <person name="van Eijk R."/>
            <person name="Schleper C."/>
            <person name="Guy L."/>
            <person name="Ettema T.J."/>
        </authorList>
    </citation>
    <scope>NUCLEOTIDE SEQUENCE</scope>
</reference>
<proteinExistence type="predicted"/>
<protein>
    <submittedName>
        <fullName evidence="1">Uncharacterized protein</fullName>
    </submittedName>
</protein>
<dbReference type="AlphaFoldDB" id="A0A0F9LVL4"/>
<comment type="caution">
    <text evidence="1">The sequence shown here is derived from an EMBL/GenBank/DDBJ whole genome shotgun (WGS) entry which is preliminary data.</text>
</comment>
<accession>A0A0F9LVL4</accession>